<dbReference type="Gene3D" id="1.25.10.10">
    <property type="entry name" value="Leucine-rich Repeat Variant"/>
    <property type="match status" value="1"/>
</dbReference>
<dbReference type="RefSeq" id="WP_301118634.1">
    <property type="nucleotide sequence ID" value="NZ_JAUHPX010000004.1"/>
</dbReference>
<evidence type="ECO:0000313" key="2">
    <source>
        <dbReference type="EMBL" id="MDN4488260.1"/>
    </source>
</evidence>
<dbReference type="Proteomes" id="UP001172737">
    <property type="component" value="Unassembled WGS sequence"/>
</dbReference>
<reference evidence="1 4" key="2">
    <citation type="submission" date="2023-06" db="EMBL/GenBank/DDBJ databases">
        <title>SYSU T0a273.</title>
        <authorList>
            <person name="Gao L."/>
            <person name="Fang B.-Z."/>
            <person name="Li W.-J."/>
        </authorList>
    </citation>
    <scope>NUCLEOTIDE SEQUENCE [LARGE SCALE GENOMIC DNA]</scope>
    <source>
        <strain evidence="1 4">SYSU T0a273</strain>
    </source>
</reference>
<dbReference type="Proteomes" id="UP001172756">
    <property type="component" value="Unassembled WGS sequence"/>
</dbReference>
<dbReference type="PROSITE" id="PS51257">
    <property type="entry name" value="PROKAR_LIPOPROTEIN"/>
    <property type="match status" value="1"/>
</dbReference>
<dbReference type="EMBL" id="JAUHPX010000004">
    <property type="protein sequence ID" value="MDN4488260.1"/>
    <property type="molecule type" value="Genomic_DNA"/>
</dbReference>
<evidence type="ECO:0000313" key="1">
    <source>
        <dbReference type="EMBL" id="MDN4484133.1"/>
    </source>
</evidence>
<evidence type="ECO:0008006" key="5">
    <source>
        <dbReference type="Google" id="ProtNLM"/>
    </source>
</evidence>
<sequence length="115" mass="12229">MDDLRCTAPKRGHHTLASAVACPAHREQALRDAAHDVQTTQVASIQPVERRMLAADPSTQASMLELLATDTARSVRLLVARNPATPAATVAAMVDDHDAAVAQVAASRARELAER</sequence>
<reference evidence="2" key="1">
    <citation type="submission" date="2023-06" db="EMBL/GenBank/DDBJ databases">
        <title>Sysu t00039.</title>
        <authorList>
            <person name="Gao L."/>
            <person name="Fang B.-Z."/>
            <person name="Li W.-J."/>
        </authorList>
    </citation>
    <scope>NUCLEOTIDE SEQUENCE</scope>
    <source>
        <strain evidence="2">SYSU T00039</strain>
    </source>
</reference>
<evidence type="ECO:0000313" key="3">
    <source>
        <dbReference type="Proteomes" id="UP001172737"/>
    </source>
</evidence>
<organism evidence="2 3">
    <name type="scientific">Demequina lignilytica</name>
    <dbReference type="NCBI Taxonomy" id="3051663"/>
    <lineage>
        <taxon>Bacteria</taxon>
        <taxon>Bacillati</taxon>
        <taxon>Actinomycetota</taxon>
        <taxon>Actinomycetes</taxon>
        <taxon>Micrococcales</taxon>
        <taxon>Demequinaceae</taxon>
        <taxon>Demequina</taxon>
    </lineage>
</organism>
<dbReference type="EMBL" id="JAUHQB010000009">
    <property type="protein sequence ID" value="MDN4484133.1"/>
    <property type="molecule type" value="Genomic_DNA"/>
</dbReference>
<protein>
    <recommendedName>
        <fullName evidence="5">Leucine rich repeat variant</fullName>
    </recommendedName>
</protein>
<gene>
    <name evidence="1" type="ORF">QQ002_11335</name>
    <name evidence="2" type="ORF">QQX10_08775</name>
</gene>
<dbReference type="InterPro" id="IPR011989">
    <property type="entry name" value="ARM-like"/>
</dbReference>
<accession>A0AAW7M4F6</accession>
<comment type="caution">
    <text evidence="2">The sequence shown here is derived from an EMBL/GenBank/DDBJ whole genome shotgun (WGS) entry which is preliminary data.</text>
</comment>
<dbReference type="AlphaFoldDB" id="A0AAW7M4F6"/>
<proteinExistence type="predicted"/>
<keyword evidence="3" id="KW-1185">Reference proteome</keyword>
<evidence type="ECO:0000313" key="4">
    <source>
        <dbReference type="Proteomes" id="UP001172756"/>
    </source>
</evidence>
<name>A0AAW7M4F6_9MICO</name>